<dbReference type="Proteomes" id="UP000002051">
    <property type="component" value="Chromosome 8"/>
</dbReference>
<dbReference type="PaxDb" id="3880-AET01499"/>
<reference evidence="2 4" key="2">
    <citation type="journal article" date="2014" name="BMC Genomics">
        <title>An improved genome release (version Mt4.0) for the model legume Medicago truncatula.</title>
        <authorList>
            <person name="Tang H."/>
            <person name="Krishnakumar V."/>
            <person name="Bidwell S."/>
            <person name="Rosen B."/>
            <person name="Chan A."/>
            <person name="Zhou S."/>
            <person name="Gentzbittel L."/>
            <person name="Childs K.L."/>
            <person name="Yandell M."/>
            <person name="Gundlach H."/>
            <person name="Mayer K.F."/>
            <person name="Schwartz D.C."/>
            <person name="Town C.D."/>
        </authorList>
    </citation>
    <scope>GENOME REANNOTATION</scope>
    <source>
        <strain evidence="3 4">cv. Jemalong A17</strain>
    </source>
</reference>
<evidence type="ECO:0000313" key="2">
    <source>
        <dbReference type="EMBL" id="AET01499.1"/>
    </source>
</evidence>
<protein>
    <submittedName>
        <fullName evidence="2">F-box/RNI/FBD-like domain protein</fullName>
    </submittedName>
</protein>
<evidence type="ECO:0000259" key="1">
    <source>
        <dbReference type="SMART" id="SM00579"/>
    </source>
</evidence>
<reference evidence="2 4" key="1">
    <citation type="journal article" date="2011" name="Nature">
        <title>The Medicago genome provides insight into the evolution of rhizobial symbioses.</title>
        <authorList>
            <person name="Young N.D."/>
            <person name="Debelle F."/>
            <person name="Oldroyd G.E."/>
            <person name="Geurts R."/>
            <person name="Cannon S.B."/>
            <person name="Udvardi M.K."/>
            <person name="Benedito V.A."/>
            <person name="Mayer K.F."/>
            <person name="Gouzy J."/>
            <person name="Schoof H."/>
            <person name="Van de Peer Y."/>
            <person name="Proost S."/>
            <person name="Cook D.R."/>
            <person name="Meyers B.C."/>
            <person name="Spannagl M."/>
            <person name="Cheung F."/>
            <person name="De Mita S."/>
            <person name="Krishnakumar V."/>
            <person name="Gundlach H."/>
            <person name="Zhou S."/>
            <person name="Mudge J."/>
            <person name="Bharti A.K."/>
            <person name="Murray J.D."/>
            <person name="Naoumkina M.A."/>
            <person name="Rosen B."/>
            <person name="Silverstein K.A."/>
            <person name="Tang H."/>
            <person name="Rombauts S."/>
            <person name="Zhao P.X."/>
            <person name="Zhou P."/>
            <person name="Barbe V."/>
            <person name="Bardou P."/>
            <person name="Bechner M."/>
            <person name="Bellec A."/>
            <person name="Berger A."/>
            <person name="Berges H."/>
            <person name="Bidwell S."/>
            <person name="Bisseling T."/>
            <person name="Choisne N."/>
            <person name="Couloux A."/>
            <person name="Denny R."/>
            <person name="Deshpande S."/>
            <person name="Dai X."/>
            <person name="Doyle J.J."/>
            <person name="Dudez A.M."/>
            <person name="Farmer A.D."/>
            <person name="Fouteau S."/>
            <person name="Franken C."/>
            <person name="Gibelin C."/>
            <person name="Gish J."/>
            <person name="Goldstein S."/>
            <person name="Gonzalez A.J."/>
            <person name="Green P.J."/>
            <person name="Hallab A."/>
            <person name="Hartog M."/>
            <person name="Hua A."/>
            <person name="Humphray S.J."/>
            <person name="Jeong D.H."/>
            <person name="Jing Y."/>
            <person name="Jocker A."/>
            <person name="Kenton S.M."/>
            <person name="Kim D.J."/>
            <person name="Klee K."/>
            <person name="Lai H."/>
            <person name="Lang C."/>
            <person name="Lin S."/>
            <person name="Macmil S.L."/>
            <person name="Magdelenat G."/>
            <person name="Matthews L."/>
            <person name="McCorrison J."/>
            <person name="Monaghan E.L."/>
            <person name="Mun J.H."/>
            <person name="Najar F.Z."/>
            <person name="Nicholson C."/>
            <person name="Noirot C."/>
            <person name="O'Bleness M."/>
            <person name="Paule C.R."/>
            <person name="Poulain J."/>
            <person name="Prion F."/>
            <person name="Qin B."/>
            <person name="Qu C."/>
            <person name="Retzel E.F."/>
            <person name="Riddle C."/>
            <person name="Sallet E."/>
            <person name="Samain S."/>
            <person name="Samson N."/>
            <person name="Sanders I."/>
            <person name="Saurat O."/>
            <person name="Scarpelli C."/>
            <person name="Schiex T."/>
            <person name="Segurens B."/>
            <person name="Severin A.J."/>
            <person name="Sherrier D.J."/>
            <person name="Shi R."/>
            <person name="Sims S."/>
            <person name="Singer S.R."/>
            <person name="Sinharoy S."/>
            <person name="Sterck L."/>
            <person name="Viollet A."/>
            <person name="Wang B.B."/>
            <person name="Wang K."/>
            <person name="Wang M."/>
            <person name="Wang X."/>
            <person name="Warfsmann J."/>
            <person name="Weissenbach J."/>
            <person name="White D.D."/>
            <person name="White J.D."/>
            <person name="Wiley G.B."/>
            <person name="Wincker P."/>
            <person name="Xing Y."/>
            <person name="Yang L."/>
            <person name="Yao Z."/>
            <person name="Ying F."/>
            <person name="Zhai J."/>
            <person name="Zhou L."/>
            <person name="Zuber A."/>
            <person name="Denarie J."/>
            <person name="Dixon R.A."/>
            <person name="May G.D."/>
            <person name="Schwartz D.C."/>
            <person name="Rogers J."/>
            <person name="Quetier F."/>
            <person name="Town C.D."/>
            <person name="Roe B.A."/>
        </authorList>
    </citation>
    <scope>NUCLEOTIDE SEQUENCE [LARGE SCALE GENOMIC DNA]</scope>
    <source>
        <strain evidence="2">A17</strain>
        <strain evidence="3 4">cv. Jemalong A17</strain>
    </source>
</reference>
<dbReference type="InterPro" id="IPR006566">
    <property type="entry name" value="FBD"/>
</dbReference>
<organism evidence="2 4">
    <name type="scientific">Medicago truncatula</name>
    <name type="common">Barrel medic</name>
    <name type="synonym">Medicago tribuloides</name>
    <dbReference type="NCBI Taxonomy" id="3880"/>
    <lineage>
        <taxon>Eukaryota</taxon>
        <taxon>Viridiplantae</taxon>
        <taxon>Streptophyta</taxon>
        <taxon>Embryophyta</taxon>
        <taxon>Tracheophyta</taxon>
        <taxon>Spermatophyta</taxon>
        <taxon>Magnoliopsida</taxon>
        <taxon>eudicotyledons</taxon>
        <taxon>Gunneridae</taxon>
        <taxon>Pentapetalae</taxon>
        <taxon>rosids</taxon>
        <taxon>fabids</taxon>
        <taxon>Fabales</taxon>
        <taxon>Fabaceae</taxon>
        <taxon>Papilionoideae</taxon>
        <taxon>50 kb inversion clade</taxon>
        <taxon>NPAAA clade</taxon>
        <taxon>Hologalegina</taxon>
        <taxon>IRL clade</taxon>
        <taxon>Trifolieae</taxon>
        <taxon>Medicago</taxon>
    </lineage>
</organism>
<dbReference type="EnsemblPlants" id="AET01499">
    <property type="protein sequence ID" value="AET01499"/>
    <property type="gene ID" value="MTR_8g014210"/>
</dbReference>
<feature type="domain" description="FBD" evidence="1">
    <location>
        <begin position="160"/>
        <end position="231"/>
    </location>
</feature>
<dbReference type="AlphaFoldDB" id="G7LGL9"/>
<dbReference type="PANTHER" id="PTHR31900">
    <property type="entry name" value="F-BOX/RNI SUPERFAMILY PROTEIN-RELATED"/>
    <property type="match status" value="1"/>
</dbReference>
<dbReference type="OMA" id="MILNINA"/>
<dbReference type="SMART" id="SM00579">
    <property type="entry name" value="FBD"/>
    <property type="match status" value="1"/>
</dbReference>
<dbReference type="EMBL" id="CM001224">
    <property type="protein sequence ID" value="AET01499.1"/>
    <property type="molecule type" value="Genomic_DNA"/>
</dbReference>
<dbReference type="OrthoDB" id="1426861at2759"/>
<dbReference type="HOGENOM" id="CLU_079203_0_0_1"/>
<reference evidence="3" key="3">
    <citation type="submission" date="2015-04" db="UniProtKB">
        <authorList>
            <consortium name="EnsemblPlants"/>
        </authorList>
    </citation>
    <scope>IDENTIFICATION</scope>
    <source>
        <strain evidence="3">cv. Jemalong A17</strain>
    </source>
</reference>
<dbReference type="eggNOG" id="KOG0017">
    <property type="taxonomic scope" value="Eukaryota"/>
</dbReference>
<dbReference type="PANTHER" id="PTHR31900:SF29">
    <property type="entry name" value="FBD-LIKE DOMAIN FAMILY PROTEIN"/>
    <property type="match status" value="1"/>
</dbReference>
<dbReference type="InterPro" id="IPR050232">
    <property type="entry name" value="FBL13/AtMIF1-like"/>
</dbReference>
<dbReference type="Pfam" id="PF08387">
    <property type="entry name" value="FBD"/>
    <property type="match status" value="1"/>
</dbReference>
<accession>G7LGL9</accession>
<proteinExistence type="predicted"/>
<evidence type="ECO:0000313" key="3">
    <source>
        <dbReference type="EnsemblPlants" id="AET01499"/>
    </source>
</evidence>
<sequence length="231" mass="26215">MDKVCVPPSLKRLTIIIDNEVGAYLEMKAPDLEYLYINGITSGEVFSMYNLHNVVEAHLNVFLQPFSSVIPLNNLLGNLSGTKHLVLGRSTTKWLLGEPHDLNFQELCYLFRLELTLCRCNINSVLNLLQKCPMLQVLIIHNDKEQSSFLRWTSTPCVPNCLVSHLTFIQFKGFRGFSDEVSFAEYVLQKGLVLKTLIIADISVDLKEKYDILKTISDVPRASGMCQLKFD</sequence>
<gene>
    <name evidence="2" type="ordered locus">MTR_8g014210</name>
</gene>
<name>G7LGL9_MEDTR</name>
<evidence type="ECO:0000313" key="4">
    <source>
        <dbReference type="Proteomes" id="UP000002051"/>
    </source>
</evidence>
<keyword evidence="4" id="KW-1185">Reference proteome</keyword>